<evidence type="ECO:0000313" key="2">
    <source>
        <dbReference type="Proteomes" id="UP000828251"/>
    </source>
</evidence>
<evidence type="ECO:0000313" key="1">
    <source>
        <dbReference type="EMBL" id="KAH1030674.1"/>
    </source>
</evidence>
<dbReference type="EMBL" id="JAIQCV010000013">
    <property type="protein sequence ID" value="KAH1030674.1"/>
    <property type="molecule type" value="Genomic_DNA"/>
</dbReference>
<name>A0A9D3U681_9ROSI</name>
<accession>A0A9D3U681</accession>
<protein>
    <submittedName>
        <fullName evidence="1">Uncharacterized protein</fullName>
    </submittedName>
</protein>
<sequence length="275" mass="31028">MAIKSLHSCKQSYNQLDTRIDAPLKDFQERIKNEVRSEVRPELRSKLDSLFEQYFSQTPTTMVTGLVPNEGKGILGERPPGFPSREQFVVSPILDLRHTGESSHVSSLDVGSTLFRVDCPHFYGSNFRGWWSKFEKYFKSEERQGGLHQVTWDLYAKGLNERFGSNSFLDHMAKLVSLRQEGSADQFHDGFLIIEPQVGHDTDAKSPTSEEFQDCPEQLEVADQMVEIPTLVLSLHALQGSQGHKTMRFSALIDQSKVIILVDSGSIQFCGLQSS</sequence>
<dbReference type="OrthoDB" id="1002571at2759"/>
<dbReference type="Proteomes" id="UP000828251">
    <property type="component" value="Unassembled WGS sequence"/>
</dbReference>
<dbReference type="AlphaFoldDB" id="A0A9D3U681"/>
<organism evidence="1 2">
    <name type="scientific">Gossypium stocksii</name>
    <dbReference type="NCBI Taxonomy" id="47602"/>
    <lineage>
        <taxon>Eukaryota</taxon>
        <taxon>Viridiplantae</taxon>
        <taxon>Streptophyta</taxon>
        <taxon>Embryophyta</taxon>
        <taxon>Tracheophyta</taxon>
        <taxon>Spermatophyta</taxon>
        <taxon>Magnoliopsida</taxon>
        <taxon>eudicotyledons</taxon>
        <taxon>Gunneridae</taxon>
        <taxon>Pentapetalae</taxon>
        <taxon>rosids</taxon>
        <taxon>malvids</taxon>
        <taxon>Malvales</taxon>
        <taxon>Malvaceae</taxon>
        <taxon>Malvoideae</taxon>
        <taxon>Gossypium</taxon>
    </lineage>
</organism>
<keyword evidence="2" id="KW-1185">Reference proteome</keyword>
<comment type="caution">
    <text evidence="1">The sequence shown here is derived from an EMBL/GenBank/DDBJ whole genome shotgun (WGS) entry which is preliminary data.</text>
</comment>
<proteinExistence type="predicted"/>
<reference evidence="1 2" key="1">
    <citation type="journal article" date="2021" name="Plant Biotechnol. J.">
        <title>Multi-omics assisted identification of the key and species-specific regulatory components of drought-tolerant mechanisms in Gossypium stocksii.</title>
        <authorList>
            <person name="Yu D."/>
            <person name="Ke L."/>
            <person name="Zhang D."/>
            <person name="Wu Y."/>
            <person name="Sun Y."/>
            <person name="Mei J."/>
            <person name="Sun J."/>
            <person name="Sun Y."/>
        </authorList>
    </citation>
    <scope>NUCLEOTIDE SEQUENCE [LARGE SCALE GENOMIC DNA]</scope>
    <source>
        <strain evidence="2">cv. E1</strain>
        <tissue evidence="1">Leaf</tissue>
    </source>
</reference>
<gene>
    <name evidence="1" type="ORF">J1N35_042848</name>
</gene>